<accession>A0A9P0T8I4</accession>
<dbReference type="Pfam" id="PF00106">
    <property type="entry name" value="adh_short"/>
    <property type="match status" value="1"/>
</dbReference>
<dbReference type="PANTHER" id="PTHR43963:SF6">
    <property type="entry name" value="CHAIN DEHYDROGENASE FAMILY PROTEIN, PUTATIVE (AFU_ORTHOLOGUE AFUA_3G15350)-RELATED"/>
    <property type="match status" value="1"/>
</dbReference>
<evidence type="ECO:0000313" key="5">
    <source>
        <dbReference type="EMBL" id="CAH4023018.1"/>
    </source>
</evidence>
<protein>
    <submittedName>
        <fullName evidence="5">Uncharacterized protein</fullName>
    </submittedName>
</protein>
<evidence type="ECO:0000256" key="3">
    <source>
        <dbReference type="ARBA" id="ARBA00023002"/>
    </source>
</evidence>
<dbReference type="InterPro" id="IPR002347">
    <property type="entry name" value="SDR_fam"/>
</dbReference>
<dbReference type="PROSITE" id="PS00061">
    <property type="entry name" value="ADH_SHORT"/>
    <property type="match status" value="1"/>
</dbReference>
<dbReference type="InterPro" id="IPR020904">
    <property type="entry name" value="Sc_DH/Rdtase_CS"/>
</dbReference>
<comment type="similarity">
    <text evidence="1 4">Belongs to the short-chain dehydrogenases/reductases (SDR) family.</text>
</comment>
<name>A0A9P0T8I4_PIEBR</name>
<dbReference type="Gene3D" id="3.40.50.720">
    <property type="entry name" value="NAD(P)-binding Rossmann-like Domain"/>
    <property type="match status" value="1"/>
</dbReference>
<evidence type="ECO:0000313" key="6">
    <source>
        <dbReference type="Proteomes" id="UP001152562"/>
    </source>
</evidence>
<dbReference type="InterPro" id="IPR036291">
    <property type="entry name" value="NAD(P)-bd_dom_sf"/>
</dbReference>
<dbReference type="SUPFAM" id="SSF51735">
    <property type="entry name" value="NAD(P)-binding Rossmann-fold domains"/>
    <property type="match status" value="1"/>
</dbReference>
<sequence length="296" mass="33961">MIQKVAIVTGANGGLGYGIVNGLCKRGVKKVYLTARDEKRGLNAVDKLNRENYNAVFHQLDITDEVSVKKFADYIKIERITIDILVNNAAVICKNLTVIDYEDAKRVINVNFYGVLNVEKYLYRFLNNDARVINICSDTGHLSQLRNKFWVEKLSKEDLTFNDIEEFITWFLNSVKSNTLRMEDFRWKFYLPYAISKMALCAYTRVQQKHIGRGISINSLHPGFVKTPMTKGTGMLSPEEASDAPIFLALDADQSVKGKYIWFDKSEKDWANTSLVFDYVDLNAFNEFLNKMNNKQ</sequence>
<evidence type="ECO:0000256" key="4">
    <source>
        <dbReference type="RuleBase" id="RU000363"/>
    </source>
</evidence>
<evidence type="ECO:0000256" key="1">
    <source>
        <dbReference type="ARBA" id="ARBA00006484"/>
    </source>
</evidence>
<dbReference type="PANTHER" id="PTHR43963">
    <property type="entry name" value="CARBONYL REDUCTASE 1-RELATED"/>
    <property type="match status" value="1"/>
</dbReference>
<dbReference type="AlphaFoldDB" id="A0A9P0T8I4"/>
<keyword evidence="6" id="KW-1185">Reference proteome</keyword>
<comment type="caution">
    <text evidence="5">The sequence shown here is derived from an EMBL/GenBank/DDBJ whole genome shotgun (WGS) entry which is preliminary data.</text>
</comment>
<reference evidence="5" key="1">
    <citation type="submission" date="2022-05" db="EMBL/GenBank/DDBJ databases">
        <authorList>
            <person name="Okamura Y."/>
        </authorList>
    </citation>
    <scope>NUCLEOTIDE SEQUENCE</scope>
</reference>
<dbReference type="EMBL" id="CALOZG010000004">
    <property type="protein sequence ID" value="CAH4023018.1"/>
    <property type="molecule type" value="Genomic_DNA"/>
</dbReference>
<organism evidence="5 6">
    <name type="scientific">Pieris brassicae</name>
    <name type="common">White butterfly</name>
    <name type="synonym">Large white butterfly</name>
    <dbReference type="NCBI Taxonomy" id="7116"/>
    <lineage>
        <taxon>Eukaryota</taxon>
        <taxon>Metazoa</taxon>
        <taxon>Ecdysozoa</taxon>
        <taxon>Arthropoda</taxon>
        <taxon>Hexapoda</taxon>
        <taxon>Insecta</taxon>
        <taxon>Pterygota</taxon>
        <taxon>Neoptera</taxon>
        <taxon>Endopterygota</taxon>
        <taxon>Lepidoptera</taxon>
        <taxon>Glossata</taxon>
        <taxon>Ditrysia</taxon>
        <taxon>Papilionoidea</taxon>
        <taxon>Pieridae</taxon>
        <taxon>Pierinae</taxon>
        <taxon>Pieris</taxon>
    </lineage>
</organism>
<dbReference type="GO" id="GO:0016491">
    <property type="term" value="F:oxidoreductase activity"/>
    <property type="evidence" value="ECO:0007669"/>
    <property type="project" value="UniProtKB-KW"/>
</dbReference>
<gene>
    <name evidence="5" type="ORF">PIBRA_LOCUS4099</name>
</gene>
<dbReference type="PRINTS" id="PR00080">
    <property type="entry name" value="SDRFAMILY"/>
</dbReference>
<keyword evidence="2" id="KW-0521">NADP</keyword>
<dbReference type="Proteomes" id="UP001152562">
    <property type="component" value="Unassembled WGS sequence"/>
</dbReference>
<keyword evidence="3" id="KW-0560">Oxidoreductase</keyword>
<proteinExistence type="inferred from homology"/>
<dbReference type="PRINTS" id="PR00081">
    <property type="entry name" value="GDHRDH"/>
</dbReference>
<evidence type="ECO:0000256" key="2">
    <source>
        <dbReference type="ARBA" id="ARBA00022857"/>
    </source>
</evidence>